<comment type="caution">
    <text evidence="1">The sequence shown here is derived from an EMBL/GenBank/DDBJ whole genome shotgun (WGS) entry which is preliminary data.</text>
</comment>
<organism evidence="1 2">
    <name type="scientific">Qingrenia yutianensis</name>
    <dbReference type="NCBI Taxonomy" id="2763676"/>
    <lineage>
        <taxon>Bacteria</taxon>
        <taxon>Bacillati</taxon>
        <taxon>Bacillota</taxon>
        <taxon>Clostridia</taxon>
        <taxon>Eubacteriales</taxon>
        <taxon>Oscillospiraceae</taxon>
        <taxon>Qingrenia</taxon>
    </lineage>
</organism>
<name>A0A926FG08_9FIRM</name>
<sequence length="89" mass="10359">MYNGKLLGVTKCLLTENLNAEELDNLKEYRVGQFADGWGEGFEQREISTSDGNIYVHFWEYSNTYYIKTEEELTQDFEQGQGMQPMQGM</sequence>
<protein>
    <submittedName>
        <fullName evidence="1">Uncharacterized protein</fullName>
    </submittedName>
</protein>
<evidence type="ECO:0000313" key="2">
    <source>
        <dbReference type="Proteomes" id="UP000647416"/>
    </source>
</evidence>
<dbReference type="AlphaFoldDB" id="A0A926FG08"/>
<proteinExistence type="predicted"/>
<accession>A0A926FG08</accession>
<reference evidence="1" key="1">
    <citation type="submission" date="2020-08" db="EMBL/GenBank/DDBJ databases">
        <title>Genome public.</title>
        <authorList>
            <person name="Liu C."/>
            <person name="Sun Q."/>
        </authorList>
    </citation>
    <scope>NUCLEOTIDE SEQUENCE</scope>
    <source>
        <strain evidence="1">NSJ-50</strain>
    </source>
</reference>
<dbReference type="Proteomes" id="UP000647416">
    <property type="component" value="Unassembled WGS sequence"/>
</dbReference>
<dbReference type="RefSeq" id="WP_262432840.1">
    <property type="nucleotide sequence ID" value="NZ_JACRTE010000071.1"/>
</dbReference>
<gene>
    <name evidence="1" type="ORF">H8706_12030</name>
</gene>
<dbReference type="EMBL" id="JACRTE010000071">
    <property type="protein sequence ID" value="MBC8597579.1"/>
    <property type="molecule type" value="Genomic_DNA"/>
</dbReference>
<evidence type="ECO:0000313" key="1">
    <source>
        <dbReference type="EMBL" id="MBC8597579.1"/>
    </source>
</evidence>
<keyword evidence="2" id="KW-1185">Reference proteome</keyword>